<dbReference type="EMBL" id="FRBI01000026">
    <property type="protein sequence ID" value="SHN21795.1"/>
    <property type="molecule type" value="Genomic_DNA"/>
</dbReference>
<dbReference type="Pfam" id="PF01872">
    <property type="entry name" value="RibD_C"/>
    <property type="match status" value="1"/>
</dbReference>
<name>A0A1M7PW10_9ACTN</name>
<dbReference type="PANTHER" id="PTHR38011:SF11">
    <property type="entry name" value="2,5-DIAMINO-6-RIBOSYLAMINO-4(3H)-PYRIMIDINONE 5'-PHOSPHATE REDUCTASE"/>
    <property type="match status" value="1"/>
</dbReference>
<proteinExistence type="predicted"/>
<dbReference type="Gene3D" id="3.40.430.10">
    <property type="entry name" value="Dihydrofolate Reductase, subunit A"/>
    <property type="match status" value="1"/>
</dbReference>
<evidence type="ECO:0000259" key="1">
    <source>
        <dbReference type="Pfam" id="PF01872"/>
    </source>
</evidence>
<dbReference type="PANTHER" id="PTHR38011">
    <property type="entry name" value="DIHYDROFOLATE REDUCTASE FAMILY PROTEIN (AFU_ORTHOLOGUE AFUA_8G06820)"/>
    <property type="match status" value="1"/>
</dbReference>
<evidence type="ECO:0000313" key="2">
    <source>
        <dbReference type="EMBL" id="SHN21795.1"/>
    </source>
</evidence>
<dbReference type="Proteomes" id="UP000184111">
    <property type="component" value="Unassembled WGS sequence"/>
</dbReference>
<dbReference type="AlphaFoldDB" id="A0A1M7PW10"/>
<dbReference type="InterPro" id="IPR002734">
    <property type="entry name" value="RibDG_C"/>
</dbReference>
<dbReference type="SUPFAM" id="SSF53597">
    <property type="entry name" value="Dihydrofolate reductase-like"/>
    <property type="match status" value="1"/>
</dbReference>
<reference evidence="2 3" key="1">
    <citation type="submission" date="2016-11" db="EMBL/GenBank/DDBJ databases">
        <authorList>
            <person name="Jaros S."/>
            <person name="Januszkiewicz K."/>
            <person name="Wedrychowicz H."/>
        </authorList>
    </citation>
    <scope>NUCLEOTIDE SEQUENCE [LARGE SCALE GENOMIC DNA]</scope>
    <source>
        <strain evidence="2 3">CGMCC 4.2025</strain>
    </source>
</reference>
<protein>
    <submittedName>
        <fullName evidence="2">Dihydrofolate reductase</fullName>
    </submittedName>
</protein>
<keyword evidence="3" id="KW-1185">Reference proteome</keyword>
<sequence>MRKIVLMMSVSLDGFMEGPNREIDWHLVDEELHSYFNAHLSTMGAFLDGRVTYELMAEFWPTADQDPSSPEPVKEFARIWRDMPKIVYSRTLERADWNATVVREVVPAEVEALKAEPGGDLALGGADLAAAFAEHDLIDEYLIYVHPVLLGAGKRLFAGAADRASLRLLDTRRFGNGVVLLRYARERG</sequence>
<dbReference type="RefSeq" id="WP_073501964.1">
    <property type="nucleotide sequence ID" value="NZ_FRBI01000026.1"/>
</dbReference>
<dbReference type="GO" id="GO:0008703">
    <property type="term" value="F:5-amino-6-(5-phosphoribosylamino)uracil reductase activity"/>
    <property type="evidence" value="ECO:0007669"/>
    <property type="project" value="InterPro"/>
</dbReference>
<dbReference type="InterPro" id="IPR024072">
    <property type="entry name" value="DHFR-like_dom_sf"/>
</dbReference>
<evidence type="ECO:0000313" key="3">
    <source>
        <dbReference type="Proteomes" id="UP000184111"/>
    </source>
</evidence>
<dbReference type="InterPro" id="IPR050765">
    <property type="entry name" value="Riboflavin_Biosynth_HTPR"/>
</dbReference>
<accession>A0A1M7PW10</accession>
<organism evidence="2 3">
    <name type="scientific">Actinacidiphila paucisporea</name>
    <dbReference type="NCBI Taxonomy" id="310782"/>
    <lineage>
        <taxon>Bacteria</taxon>
        <taxon>Bacillati</taxon>
        <taxon>Actinomycetota</taxon>
        <taxon>Actinomycetes</taxon>
        <taxon>Kitasatosporales</taxon>
        <taxon>Streptomycetaceae</taxon>
        <taxon>Actinacidiphila</taxon>
    </lineage>
</organism>
<gene>
    <name evidence="2" type="ORF">SAMN05216499_12664</name>
</gene>
<dbReference type="STRING" id="310782.SAMN05216499_12664"/>
<dbReference type="GO" id="GO:0009231">
    <property type="term" value="P:riboflavin biosynthetic process"/>
    <property type="evidence" value="ECO:0007669"/>
    <property type="project" value="InterPro"/>
</dbReference>
<dbReference type="OrthoDB" id="7949219at2"/>
<feature type="domain" description="Bacterial bifunctional deaminase-reductase C-terminal" evidence="1">
    <location>
        <begin position="2"/>
        <end position="180"/>
    </location>
</feature>